<dbReference type="GO" id="GO:0036220">
    <property type="term" value="F:ITP diphosphatase activity"/>
    <property type="evidence" value="ECO:0007669"/>
    <property type="project" value="UniProtKB-UniRule"/>
</dbReference>
<dbReference type="AlphaFoldDB" id="A0A1R1PTK6"/>
<evidence type="ECO:0000256" key="4">
    <source>
        <dbReference type="ARBA" id="ARBA00022741"/>
    </source>
</evidence>
<reference evidence="15" key="1">
    <citation type="submission" date="2017-01" db="EMBL/GenBank/DDBJ databases">
        <authorList>
            <person name="Wang Y."/>
            <person name="White M."/>
            <person name="Kvist S."/>
            <person name="Moncalvo J.-M."/>
        </authorList>
    </citation>
    <scope>NUCLEOTIDE SEQUENCE [LARGE SCALE GENOMIC DNA]</scope>
    <source>
        <strain evidence="15">COL-18-3</strain>
    </source>
</reference>
<sequence>MSKLPSKLLFITGNKNKLLEVSKILIQENIQVENEDIDLLEIQSLSTDEVTIHKCKEAQKLTTKSFILEDTSLSFGAFDNKLPGPYIKWFLEGMGNQNLVKSLESFGDKSAIAKCTFAYCKDSTSEPILFEGQIKGTIVPPRGGGKFGWDPIFVPEGHNQTYAEMDLELKNRISHRYLALLKLRDYLKTH</sequence>
<keyword evidence="12" id="KW-0539">Nucleus</keyword>
<feature type="binding site" evidence="12">
    <location>
        <position position="170"/>
    </location>
    <ligand>
        <name>ITP</name>
        <dbReference type="ChEBI" id="CHEBI:61402"/>
    </ligand>
</feature>
<keyword evidence="12" id="KW-0464">Manganese</keyword>
<organism evidence="14 15">
    <name type="scientific">Zancudomyces culisetae</name>
    <name type="common">Gut fungus</name>
    <name type="synonym">Smittium culisetae</name>
    <dbReference type="NCBI Taxonomy" id="1213189"/>
    <lineage>
        <taxon>Eukaryota</taxon>
        <taxon>Fungi</taxon>
        <taxon>Fungi incertae sedis</taxon>
        <taxon>Zoopagomycota</taxon>
        <taxon>Kickxellomycotina</taxon>
        <taxon>Harpellomycetes</taxon>
        <taxon>Harpellales</taxon>
        <taxon>Legeriomycetaceae</taxon>
        <taxon>Zancudomyces</taxon>
    </lineage>
</organism>
<evidence type="ECO:0000256" key="12">
    <source>
        <dbReference type="HAMAP-Rule" id="MF_03148"/>
    </source>
</evidence>
<name>A0A1R1PTK6_ZANCU</name>
<dbReference type="InterPro" id="IPR002637">
    <property type="entry name" value="RdgB/HAM1"/>
</dbReference>
<comment type="similarity">
    <text evidence="1 12 13">Belongs to the HAM1 NTPase family.</text>
</comment>
<dbReference type="GO" id="GO:0009117">
    <property type="term" value="P:nucleotide metabolic process"/>
    <property type="evidence" value="ECO:0007669"/>
    <property type="project" value="UniProtKB-KW"/>
</dbReference>
<dbReference type="GO" id="GO:0005634">
    <property type="term" value="C:nucleus"/>
    <property type="evidence" value="ECO:0007669"/>
    <property type="project" value="UniProtKB-SubCell"/>
</dbReference>
<dbReference type="OrthoDB" id="6288734at2759"/>
<evidence type="ECO:0000256" key="7">
    <source>
        <dbReference type="ARBA" id="ARBA00023080"/>
    </source>
</evidence>
<comment type="subcellular location">
    <subcellularLocation>
        <location evidence="12">Cytoplasm</location>
    </subcellularLocation>
    <subcellularLocation>
        <location evidence="12">Nucleus</location>
    </subcellularLocation>
</comment>
<dbReference type="NCBIfam" id="TIGR00042">
    <property type="entry name" value="RdgB/HAM1 family non-canonical purine NTP pyrophosphatase"/>
    <property type="match status" value="1"/>
</dbReference>
<feature type="binding site" evidence="12">
    <location>
        <begin position="12"/>
        <end position="17"/>
    </location>
    <ligand>
        <name>ITP</name>
        <dbReference type="ChEBI" id="CHEBI:61402"/>
    </ligand>
</feature>
<comment type="catalytic activity">
    <reaction evidence="9">
        <text>ITP + H2O = IMP + diphosphate + H(+)</text>
        <dbReference type="Rhea" id="RHEA:29399"/>
        <dbReference type="ChEBI" id="CHEBI:15377"/>
        <dbReference type="ChEBI" id="CHEBI:15378"/>
        <dbReference type="ChEBI" id="CHEBI:33019"/>
        <dbReference type="ChEBI" id="CHEBI:58053"/>
        <dbReference type="ChEBI" id="CHEBI:61402"/>
        <dbReference type="EC" id="3.6.1.66"/>
    </reaction>
    <physiologicalReaction direction="left-to-right" evidence="9">
        <dbReference type="Rhea" id="RHEA:29400"/>
    </physiologicalReaction>
</comment>
<evidence type="ECO:0000256" key="9">
    <source>
        <dbReference type="ARBA" id="ARBA00093218"/>
    </source>
</evidence>
<evidence type="ECO:0000256" key="11">
    <source>
        <dbReference type="ARBA" id="ARBA00093271"/>
    </source>
</evidence>
<dbReference type="Gene3D" id="3.90.950.10">
    <property type="match status" value="1"/>
</dbReference>
<keyword evidence="4 12" id="KW-0547">Nucleotide-binding</keyword>
<dbReference type="Proteomes" id="UP000188320">
    <property type="component" value="Unassembled WGS sequence"/>
</dbReference>
<comment type="caution">
    <text evidence="14">The sequence shown here is derived from an EMBL/GenBank/DDBJ whole genome shotgun (WGS) entry which is preliminary data.</text>
</comment>
<comment type="catalytic activity">
    <reaction evidence="12">
        <text>XTP + H2O = XMP + diphosphate + H(+)</text>
        <dbReference type="Rhea" id="RHEA:28610"/>
        <dbReference type="ChEBI" id="CHEBI:15377"/>
        <dbReference type="ChEBI" id="CHEBI:15378"/>
        <dbReference type="ChEBI" id="CHEBI:33019"/>
        <dbReference type="ChEBI" id="CHEBI:57464"/>
        <dbReference type="ChEBI" id="CHEBI:61314"/>
        <dbReference type="EC" id="3.6.1.66"/>
    </reaction>
</comment>
<proteinExistence type="inferred from homology"/>
<dbReference type="HAMAP" id="MF_03148">
    <property type="entry name" value="HAM1_NTPase"/>
    <property type="match status" value="1"/>
</dbReference>
<evidence type="ECO:0000313" key="15">
    <source>
        <dbReference type="Proteomes" id="UP000188320"/>
    </source>
</evidence>
<evidence type="ECO:0000256" key="6">
    <source>
        <dbReference type="ARBA" id="ARBA00022842"/>
    </source>
</evidence>
<comment type="cofactor">
    <cofactor evidence="12">
        <name>Mg(2+)</name>
        <dbReference type="ChEBI" id="CHEBI:18420"/>
    </cofactor>
    <cofactor evidence="12">
        <name>Mn(2+)</name>
        <dbReference type="ChEBI" id="CHEBI:29035"/>
    </cofactor>
    <text evidence="12">Binds 1 divalent metal cation per subunit; can use either Mg(2+) or Mn(2+).</text>
</comment>
<evidence type="ECO:0000313" key="14">
    <source>
        <dbReference type="EMBL" id="OMH84325.1"/>
    </source>
</evidence>
<dbReference type="GO" id="GO:0035870">
    <property type="term" value="F:dITP diphosphatase activity"/>
    <property type="evidence" value="ECO:0007669"/>
    <property type="project" value="UniProtKB-UniRule"/>
</dbReference>
<keyword evidence="6 12" id="KW-0460">Magnesium</keyword>
<dbReference type="GO" id="GO:0005737">
    <property type="term" value="C:cytoplasm"/>
    <property type="evidence" value="ECO:0007669"/>
    <property type="project" value="UniProtKB-SubCell"/>
</dbReference>
<comment type="catalytic activity">
    <reaction evidence="11">
        <text>N(6)-hydroxy-dATP + H2O = N(6)-hydroxy-dAMP + diphosphate + H(+)</text>
        <dbReference type="Rhea" id="RHEA:83971"/>
        <dbReference type="ChEBI" id="CHEBI:15377"/>
        <dbReference type="ChEBI" id="CHEBI:15378"/>
        <dbReference type="ChEBI" id="CHEBI:33019"/>
        <dbReference type="ChEBI" id="CHEBI:233529"/>
        <dbReference type="ChEBI" id="CHEBI:233530"/>
    </reaction>
    <physiologicalReaction direction="left-to-right" evidence="11">
        <dbReference type="Rhea" id="RHEA:83972"/>
    </physiologicalReaction>
</comment>
<dbReference type="CDD" id="cd00515">
    <property type="entry name" value="HAM1"/>
    <property type="match status" value="1"/>
</dbReference>
<dbReference type="GO" id="GO:0009204">
    <property type="term" value="P:deoxyribonucleoside triphosphate catabolic process"/>
    <property type="evidence" value="ECO:0007669"/>
    <property type="project" value="UniProtKB-UniRule"/>
</dbReference>
<comment type="function">
    <text evidence="12">Pyrophosphatase that hydrolyzes non-canonical purine nucleotides such as inosine triphosphate (ITP), deoxyinosine triphosphate (dITP) or xanthosine 5'-triphosphate (XTP) to their respective monophosphate derivatives. The enzyme does not distinguish between the deoxy- and ribose forms. Probably excludes non-canonical purines from RNA and DNA precursor pools, thus preventing their incorporation into RNA and DNA and avoiding chromosomal lesions.</text>
</comment>
<dbReference type="EMBL" id="LSSK01000213">
    <property type="protein sequence ID" value="OMH84325.1"/>
    <property type="molecule type" value="Genomic_DNA"/>
</dbReference>
<protein>
    <recommendedName>
        <fullName evidence="12">Inosine triphosphate pyrophosphatase</fullName>
        <shortName evidence="12">ITPase</shortName>
        <shortName evidence="12">Inosine triphosphatase</shortName>
        <ecNumber evidence="12">3.6.1.66</ecNumber>
    </recommendedName>
    <alternativeName>
        <fullName evidence="12">Non-canonical purine NTP pyrophosphatase</fullName>
    </alternativeName>
    <alternativeName>
        <fullName evidence="12">Non-standard purine NTP pyrophosphatase</fullName>
    </alternativeName>
    <alternativeName>
        <fullName evidence="12">Nucleoside-triphosphate diphosphatase</fullName>
    </alternativeName>
    <alternativeName>
        <fullName evidence="12">Nucleoside-triphosphate pyrophosphatase</fullName>
        <shortName evidence="12">NTPase</shortName>
    </alternativeName>
    <alternativeName>
        <fullName evidence="12">XTP/dITP diphosphatase</fullName>
    </alternativeName>
</protein>
<keyword evidence="15" id="KW-1185">Reference proteome</keyword>
<evidence type="ECO:0000256" key="13">
    <source>
        <dbReference type="RuleBase" id="RU003781"/>
    </source>
</evidence>
<dbReference type="GO" id="GO:0000166">
    <property type="term" value="F:nucleotide binding"/>
    <property type="evidence" value="ECO:0007669"/>
    <property type="project" value="UniProtKB-KW"/>
</dbReference>
<evidence type="ECO:0000256" key="3">
    <source>
        <dbReference type="ARBA" id="ARBA00022723"/>
    </source>
</evidence>
<evidence type="ECO:0000256" key="8">
    <source>
        <dbReference type="ARBA" id="ARBA00054940"/>
    </source>
</evidence>
<feature type="binding site" evidence="12">
    <location>
        <position position="54"/>
    </location>
    <ligand>
        <name>ITP</name>
        <dbReference type="ChEBI" id="CHEBI:61402"/>
    </ligand>
</feature>
<dbReference type="EC" id="3.6.1.66" evidence="12"/>
<evidence type="ECO:0000256" key="10">
    <source>
        <dbReference type="ARBA" id="ARBA00093255"/>
    </source>
</evidence>
<dbReference type="Pfam" id="PF01725">
    <property type="entry name" value="Ham1p_like"/>
    <property type="match status" value="1"/>
</dbReference>
<evidence type="ECO:0000256" key="5">
    <source>
        <dbReference type="ARBA" id="ARBA00022801"/>
    </source>
</evidence>
<keyword evidence="7 12" id="KW-0546">Nucleotide metabolism</keyword>
<keyword evidence="3 12" id="KW-0479">Metal-binding</keyword>
<keyword evidence="2 12" id="KW-0963">Cytoplasm</keyword>
<evidence type="ECO:0000256" key="2">
    <source>
        <dbReference type="ARBA" id="ARBA00022490"/>
    </source>
</evidence>
<comment type="catalytic activity">
    <reaction evidence="10">
        <text>dITP + H2O = dIMP + diphosphate + H(+)</text>
        <dbReference type="Rhea" id="RHEA:28342"/>
        <dbReference type="ChEBI" id="CHEBI:15377"/>
        <dbReference type="ChEBI" id="CHEBI:15378"/>
        <dbReference type="ChEBI" id="CHEBI:33019"/>
        <dbReference type="ChEBI" id="CHEBI:61194"/>
        <dbReference type="ChEBI" id="CHEBI:61382"/>
        <dbReference type="EC" id="3.6.1.66"/>
    </reaction>
    <physiologicalReaction direction="left-to-right" evidence="10">
        <dbReference type="Rhea" id="RHEA:28343"/>
    </physiologicalReaction>
</comment>
<dbReference type="InterPro" id="IPR027502">
    <property type="entry name" value="ITPase"/>
</dbReference>
<dbReference type="GO" id="GO:0046872">
    <property type="term" value="F:metal ion binding"/>
    <property type="evidence" value="ECO:0007669"/>
    <property type="project" value="UniProtKB-KW"/>
</dbReference>
<feature type="binding site" evidence="12">
    <location>
        <position position="41"/>
    </location>
    <ligand>
        <name>Mg(2+)</name>
        <dbReference type="ChEBI" id="CHEBI:18420"/>
    </ligand>
</feature>
<accession>A0A1R1PTK6</accession>
<dbReference type="PANTHER" id="PTHR11067:SF9">
    <property type="entry name" value="INOSINE TRIPHOSPHATE PYROPHOSPHATASE"/>
    <property type="match status" value="1"/>
</dbReference>
<dbReference type="PANTHER" id="PTHR11067">
    <property type="entry name" value="INOSINE TRIPHOSPHATE PYROPHOSPHATASE/HAM1 PROTEIN"/>
    <property type="match status" value="1"/>
</dbReference>
<keyword evidence="5 12" id="KW-0378">Hydrolase</keyword>
<dbReference type="GO" id="GO:0036222">
    <property type="term" value="F:XTP diphosphatase activity"/>
    <property type="evidence" value="ECO:0007669"/>
    <property type="project" value="UniProtKB-UniRule"/>
</dbReference>
<dbReference type="InterPro" id="IPR029001">
    <property type="entry name" value="ITPase-like_fam"/>
</dbReference>
<feature type="binding site" evidence="12">
    <location>
        <begin position="70"/>
        <end position="71"/>
    </location>
    <ligand>
        <name>ITP</name>
        <dbReference type="ChEBI" id="CHEBI:61402"/>
    </ligand>
</feature>
<comment type="subunit">
    <text evidence="12">Homodimer.</text>
</comment>
<feature type="binding site" evidence="12">
    <location>
        <begin position="147"/>
        <end position="150"/>
    </location>
    <ligand>
        <name>ITP</name>
        <dbReference type="ChEBI" id="CHEBI:61402"/>
    </ligand>
</feature>
<comment type="function">
    <text evidence="8">Pyrophosphatase that hydrolyzes the non-canonical purine nucleotides inosine triphosphate (ITP), deoxyinosine triphosphate (dITP) as well as 2'-deoxy-N-6-hydroxylaminopurine triphosphate (dHAPTP) and xanthosine 5'-triphosphate (XTP) to their respective monophosphate derivatives. The enzyme does not distinguish between the deoxy- and ribose forms. Probably excludes non-canonical purines from RNA and DNA precursor pools, thus preventing their incorporation into RNA and DNA and avoiding chromosomal lesions.</text>
</comment>
<feature type="binding site" evidence="12">
    <location>
        <position position="70"/>
    </location>
    <ligand>
        <name>Mg(2+)</name>
        <dbReference type="ChEBI" id="CHEBI:18420"/>
    </ligand>
</feature>
<evidence type="ECO:0000256" key="1">
    <source>
        <dbReference type="ARBA" id="ARBA00008023"/>
    </source>
</evidence>
<dbReference type="SUPFAM" id="SSF52972">
    <property type="entry name" value="ITPase-like"/>
    <property type="match status" value="1"/>
</dbReference>
<gene>
    <name evidence="14" type="ORF">AX774_g2156</name>
</gene>
<feature type="binding site" evidence="12">
    <location>
        <begin position="175"/>
        <end position="176"/>
    </location>
    <ligand>
        <name>ITP</name>
        <dbReference type="ChEBI" id="CHEBI:61402"/>
    </ligand>
</feature>
<dbReference type="FunFam" id="3.90.950.10:FF:000003">
    <property type="entry name" value="Inosine triphosphate pyrophosphatase"/>
    <property type="match status" value="1"/>
</dbReference>